<evidence type="ECO:0000256" key="2">
    <source>
        <dbReference type="ARBA" id="ARBA00004514"/>
    </source>
</evidence>
<comment type="caution">
    <text evidence="8">The sequence shown here is derived from an EMBL/GenBank/DDBJ whole genome shotgun (WGS) entry which is preliminary data.</text>
</comment>
<gene>
    <name evidence="8" type="ORF">Cfor_09135</name>
</gene>
<evidence type="ECO:0000256" key="7">
    <source>
        <dbReference type="SAM" id="MobiDB-lite"/>
    </source>
</evidence>
<feature type="region of interest" description="Disordered" evidence="7">
    <location>
        <begin position="352"/>
        <end position="493"/>
    </location>
</feature>
<dbReference type="InterPro" id="IPR018619">
    <property type="entry name" value="Hyccin"/>
</dbReference>
<comment type="subcellular location">
    <subcellularLocation>
        <location evidence="1">Cell membrane</location>
    </subcellularLocation>
    <subcellularLocation>
        <location evidence="2">Cytoplasm</location>
        <location evidence="2">Cytosol</location>
    </subcellularLocation>
</comment>
<reference evidence="9" key="1">
    <citation type="submission" date="2020-01" db="EMBL/GenBank/DDBJ databases">
        <title>Draft genome sequence of the Termite Coptotermes fromosanus.</title>
        <authorList>
            <person name="Itakura S."/>
            <person name="Yosikawa Y."/>
            <person name="Umezawa K."/>
        </authorList>
    </citation>
    <scope>NUCLEOTIDE SEQUENCE [LARGE SCALE GENOMIC DNA]</scope>
</reference>
<keyword evidence="5" id="KW-0472">Membrane</keyword>
<dbReference type="PANTHER" id="PTHR31220">
    <property type="entry name" value="HYCCIN RELATED"/>
    <property type="match status" value="1"/>
</dbReference>
<dbReference type="FunCoup" id="A0A6L2PY54">
    <property type="interactions" value="779"/>
</dbReference>
<dbReference type="GO" id="GO:0072659">
    <property type="term" value="P:protein localization to plasma membrane"/>
    <property type="evidence" value="ECO:0007669"/>
    <property type="project" value="TreeGrafter"/>
</dbReference>
<keyword evidence="3" id="KW-1003">Cell membrane</keyword>
<dbReference type="Proteomes" id="UP000502823">
    <property type="component" value="Unassembled WGS sequence"/>
</dbReference>
<dbReference type="GO" id="GO:0046854">
    <property type="term" value="P:phosphatidylinositol phosphate biosynthetic process"/>
    <property type="evidence" value="ECO:0007669"/>
    <property type="project" value="TreeGrafter"/>
</dbReference>
<evidence type="ECO:0000313" key="9">
    <source>
        <dbReference type="Proteomes" id="UP000502823"/>
    </source>
</evidence>
<accession>A0A6L2PY54</accession>
<dbReference type="EMBL" id="BLKM01000550">
    <property type="protein sequence ID" value="GFG35488.1"/>
    <property type="molecule type" value="Genomic_DNA"/>
</dbReference>
<dbReference type="AlphaFoldDB" id="A0A6L2PY54"/>
<dbReference type="OrthoDB" id="18937at2759"/>
<keyword evidence="9" id="KW-1185">Reference proteome</keyword>
<evidence type="ECO:0000256" key="5">
    <source>
        <dbReference type="ARBA" id="ARBA00023136"/>
    </source>
</evidence>
<evidence type="ECO:0000256" key="3">
    <source>
        <dbReference type="ARBA" id="ARBA00022475"/>
    </source>
</evidence>
<sequence length="600" mass="65981">MSGFLTVCNGMIEDVVREWLGDYCELSPVEVHSFASSLEHNQAVVTALYTVLDERNKYQELIDPVCNQLFGFYRSREVELQRFTLQFLPTFIFVYLNSVAHGDKKSCRSVETLLIALYNLEVVDENGQPKVVSFRLPSLAQASIYHEPMSLAPCSLTESALRRLEECNTKLVSWGPLPQVEALNAQNRLKVMTALLFVYNRQLSLLHKSALEHVCKVSSKLVTQGFHKPGHHQRSSYGSSESSFVPRLLPRIPVSSQFLLELLHAVYFAMFNDFSYIATQALEDIYGRACYEAYAEVVLVTRAIRNSLQVNPSGQPSDGPMGISVALSPATTTVTTVSKSMITNASFRTKKLPDDIPIQAPKDESGGEGKSLTSISEEQEEERLTPRGSSLRGGKALPKLPNFPGLGKKAKAMPAGGGDRGGKKVQLGTKPLVINGDSESDKKPATAVSTENTNGPLLLDGNGSVNSEQDRAVSESPATTSDLSGPSDTQSVCTADSIDLDDARTHKKTLEVENRAALQYWSHLIKPVSVTVGYVPYVLVIEIMNVVRMGEIPQNGLGSQNTGEETQRKPQHTWEEGIQILKERGIEWKAVRTIAGDHER</sequence>
<protein>
    <recommendedName>
        <fullName evidence="10">Hyccin</fullName>
    </recommendedName>
</protein>
<evidence type="ECO:0008006" key="10">
    <source>
        <dbReference type="Google" id="ProtNLM"/>
    </source>
</evidence>
<name>A0A6L2PY54_COPFO</name>
<dbReference type="Pfam" id="PF09790">
    <property type="entry name" value="Hyccin"/>
    <property type="match status" value="1"/>
</dbReference>
<organism evidence="8 9">
    <name type="scientific">Coptotermes formosanus</name>
    <name type="common">Formosan subterranean termite</name>
    <dbReference type="NCBI Taxonomy" id="36987"/>
    <lineage>
        <taxon>Eukaryota</taxon>
        <taxon>Metazoa</taxon>
        <taxon>Ecdysozoa</taxon>
        <taxon>Arthropoda</taxon>
        <taxon>Hexapoda</taxon>
        <taxon>Insecta</taxon>
        <taxon>Pterygota</taxon>
        <taxon>Neoptera</taxon>
        <taxon>Polyneoptera</taxon>
        <taxon>Dictyoptera</taxon>
        <taxon>Blattodea</taxon>
        <taxon>Blattoidea</taxon>
        <taxon>Termitoidae</taxon>
        <taxon>Rhinotermitidae</taxon>
        <taxon>Coptotermes</taxon>
    </lineage>
</organism>
<keyword evidence="4" id="KW-0963">Cytoplasm</keyword>
<evidence type="ECO:0000313" key="8">
    <source>
        <dbReference type="EMBL" id="GFG35488.1"/>
    </source>
</evidence>
<dbReference type="InParanoid" id="A0A6L2PY54"/>
<evidence type="ECO:0000256" key="4">
    <source>
        <dbReference type="ARBA" id="ARBA00022490"/>
    </source>
</evidence>
<dbReference type="PANTHER" id="PTHR31220:SF1">
    <property type="entry name" value="GH21176P"/>
    <property type="match status" value="1"/>
</dbReference>
<feature type="compositionally biased region" description="Polar residues" evidence="7">
    <location>
        <begin position="476"/>
        <end position="493"/>
    </location>
</feature>
<proteinExistence type="inferred from homology"/>
<dbReference type="GO" id="GO:0005829">
    <property type="term" value="C:cytosol"/>
    <property type="evidence" value="ECO:0007669"/>
    <property type="project" value="UniProtKB-SubCell"/>
</dbReference>
<dbReference type="GO" id="GO:0005886">
    <property type="term" value="C:plasma membrane"/>
    <property type="evidence" value="ECO:0007669"/>
    <property type="project" value="UniProtKB-SubCell"/>
</dbReference>
<evidence type="ECO:0000256" key="1">
    <source>
        <dbReference type="ARBA" id="ARBA00004236"/>
    </source>
</evidence>
<evidence type="ECO:0000256" key="6">
    <source>
        <dbReference type="ARBA" id="ARBA00034482"/>
    </source>
</evidence>
<comment type="similarity">
    <text evidence="6">Belongs to the Hyccin family.</text>
</comment>